<proteinExistence type="predicted"/>
<dbReference type="InterPro" id="IPR036709">
    <property type="entry name" value="Autotransporte_beta_dom_sf"/>
</dbReference>
<feature type="domain" description="Autotransporter" evidence="2">
    <location>
        <begin position="586"/>
        <end position="874"/>
    </location>
</feature>
<dbReference type="InterPro" id="IPR013425">
    <property type="entry name" value="Autotrns_rpt"/>
</dbReference>
<organism evidence="3 4">
    <name type="scientific">Parasutterella excrementihominis</name>
    <dbReference type="NCBI Taxonomy" id="487175"/>
    <lineage>
        <taxon>Bacteria</taxon>
        <taxon>Pseudomonadati</taxon>
        <taxon>Pseudomonadota</taxon>
        <taxon>Betaproteobacteria</taxon>
        <taxon>Burkholderiales</taxon>
        <taxon>Sutterellaceae</taxon>
        <taxon>Parasutterella</taxon>
    </lineage>
</organism>
<dbReference type="AlphaFoldDB" id="A0A844LK64"/>
<dbReference type="EMBL" id="WNCL01000035">
    <property type="protein sequence ID" value="MTU43911.1"/>
    <property type="molecule type" value="Genomic_DNA"/>
</dbReference>
<dbReference type="InterPro" id="IPR005546">
    <property type="entry name" value="Autotransporte_beta"/>
</dbReference>
<name>A0A844LK64_9BURK</name>
<dbReference type="InterPro" id="IPR038765">
    <property type="entry name" value="Papain-like_cys_pep_sf"/>
</dbReference>
<comment type="caution">
    <text evidence="3">The sequence shown here is derived from an EMBL/GenBank/DDBJ whole genome shotgun (WGS) entry which is preliminary data.</text>
</comment>
<evidence type="ECO:0000313" key="4">
    <source>
        <dbReference type="Proteomes" id="UP000462362"/>
    </source>
</evidence>
<evidence type="ECO:0000259" key="2">
    <source>
        <dbReference type="PROSITE" id="PS51208"/>
    </source>
</evidence>
<evidence type="ECO:0000256" key="1">
    <source>
        <dbReference type="ARBA" id="ARBA00022729"/>
    </source>
</evidence>
<keyword evidence="1" id="KW-0732">Signal</keyword>
<gene>
    <name evidence="3" type="ORF">GMD42_09860</name>
</gene>
<dbReference type="Gene3D" id="3.90.70.10">
    <property type="entry name" value="Cysteine proteinases"/>
    <property type="match status" value="1"/>
</dbReference>
<dbReference type="Proteomes" id="UP000462362">
    <property type="component" value="Unassembled WGS sequence"/>
</dbReference>
<dbReference type="SUPFAM" id="SSF54001">
    <property type="entry name" value="Cysteine proteinases"/>
    <property type="match status" value="1"/>
</dbReference>
<accession>A0A844LK64</accession>
<dbReference type="Gene3D" id="2.40.128.130">
    <property type="entry name" value="Autotransporter beta-domain"/>
    <property type="match status" value="1"/>
</dbReference>
<dbReference type="NCBIfam" id="TIGR02601">
    <property type="entry name" value="autotrns_rpt"/>
    <property type="match status" value="1"/>
</dbReference>
<dbReference type="SUPFAM" id="SSF103515">
    <property type="entry name" value="Autotransporter"/>
    <property type="match status" value="1"/>
</dbReference>
<dbReference type="PROSITE" id="PS51208">
    <property type="entry name" value="AUTOTRANSPORTER"/>
    <property type="match status" value="1"/>
</dbReference>
<dbReference type="InterPro" id="IPR011050">
    <property type="entry name" value="Pectin_lyase_fold/virulence"/>
</dbReference>
<protein>
    <recommendedName>
        <fullName evidence="2">Autotransporter domain-containing protein</fullName>
    </recommendedName>
</protein>
<reference evidence="3 4" key="1">
    <citation type="journal article" date="2019" name="Nat. Med.">
        <title>A library of human gut bacterial isolates paired with longitudinal multiomics data enables mechanistic microbiome research.</title>
        <authorList>
            <person name="Poyet M."/>
            <person name="Groussin M."/>
            <person name="Gibbons S.M."/>
            <person name="Avila-Pacheco J."/>
            <person name="Jiang X."/>
            <person name="Kearney S.M."/>
            <person name="Perrotta A.R."/>
            <person name="Berdy B."/>
            <person name="Zhao S."/>
            <person name="Lieberman T.D."/>
            <person name="Swanson P.K."/>
            <person name="Smith M."/>
            <person name="Roesemann S."/>
            <person name="Alexander J.E."/>
            <person name="Rich S.A."/>
            <person name="Livny J."/>
            <person name="Vlamakis H."/>
            <person name="Clish C."/>
            <person name="Bullock K."/>
            <person name="Deik A."/>
            <person name="Scott J."/>
            <person name="Pierce K.A."/>
            <person name="Xavier R.J."/>
            <person name="Alm E.J."/>
        </authorList>
    </citation>
    <scope>NUCLEOTIDE SEQUENCE [LARGE SCALE GENOMIC DNA]</scope>
    <source>
        <strain evidence="3 4">BIOML-A2</strain>
    </source>
</reference>
<dbReference type="SMART" id="SM00869">
    <property type="entry name" value="Autotransporter"/>
    <property type="match status" value="1"/>
</dbReference>
<evidence type="ECO:0000313" key="3">
    <source>
        <dbReference type="EMBL" id="MTU43911.1"/>
    </source>
</evidence>
<dbReference type="SUPFAM" id="SSF51126">
    <property type="entry name" value="Pectin lyase-like"/>
    <property type="match status" value="1"/>
</dbReference>
<sequence length="874" mass="95586">MTASLHVPQDLDSLFKISDDGLILNSDENLPVNHQILLVGWDDDFEFAGTSKKGAWLIQNSWGTDYSCYFCQKDQGYLYVPYDDSTLSDLGLALPETDRFKYTTLETASGGAFSDYLTFNTHFSFVNRHRSSSNQFLRSVTFFNPVEDTRFSIRIYNSNSELIGEQTGRFGQGGLEKGIGMRTIELDRLVLLPKDQSYYVEVSYFLEDGQEGVVITSQADQFTGLVPSMDSWILKPDMGYISEEGSAVELFTRGKNTIEALGQDFSLSWMDTGPNSDLIINLGSAKEAYKGDLLNESRTTLSNLTLVLNEGLLNNFGGTIVGEGVFTKRGLGILNFSGSNHSTGTTRVEEGVLFANGYFASDVSVLAAGRLGGSGRINGSLNNGGIVSPGNSIGTLTVNRYAQSKDGVLELEFSSNSSDHLVVLQDASLEGGITYIARGFLPTGAHTLSANHLPSFISAKELTVDPDIRISSSSLLDHSLTVNVSTDGMGTFNVYRSSDAYSKFALSRGAKNSALILDKLVNGRLDKDGEDFLGLIDEMQSAKRIGSALEIFNADPYCEALAVSAFRGRQLSNLLFSLTENKPKKQTEEGNTLFNLMGAVFGGNARFRGKNGYRPSKDRLDGFYFDVSHTSPNETSGISIGLYQAKTTSSGQLPWSAKTTGAFVSARGLWTFDSKESKALEQKGTFALISGRLGYEHSNVKRPTSFEGSYSPHTGKFDIASCALRGAIGYKIPLGNAVVTPTSYLENALGIRTSFKESGLYPLGFRHTLIHSLYSGLGVRFEATRTFHNSDSFRFGVEGFWEHSLSDRQKAKLRLFGGESNLHYRGYSSKDLLRFRLNAEVLTHKNLSLNVSGEGAKSPDVTDFSLNFQLSRSF</sequence>